<organism evidence="2 3">
    <name type="scientific">Candidatus Nitrososphaera evergladensis SR1</name>
    <dbReference type="NCBI Taxonomy" id="1459636"/>
    <lineage>
        <taxon>Archaea</taxon>
        <taxon>Nitrososphaerota</taxon>
        <taxon>Nitrososphaeria</taxon>
        <taxon>Nitrososphaerales</taxon>
        <taxon>Nitrososphaeraceae</taxon>
        <taxon>Nitrososphaera</taxon>
    </lineage>
</organism>
<proteinExistence type="predicted"/>
<dbReference type="Proteomes" id="UP000028194">
    <property type="component" value="Chromosome"/>
</dbReference>
<reference evidence="2 3" key="1">
    <citation type="journal article" date="2014" name="PLoS ONE">
        <title>Genome Sequence of Candidatus Nitrososphaera evergladensis from Group I.1b Enriched from Everglades Soil Reveals Novel Genomic Features of the Ammonia-Oxidizing Archaea.</title>
        <authorList>
            <person name="Zhalnina K.V."/>
            <person name="Dias R."/>
            <person name="Leonard M.T."/>
            <person name="Dorr de Quadros P."/>
            <person name="Camargo F.A."/>
            <person name="Drew J.C."/>
            <person name="Farmerie W.G."/>
            <person name="Daroub S.H."/>
            <person name="Triplett E.W."/>
        </authorList>
    </citation>
    <scope>NUCLEOTIDE SEQUENCE [LARGE SCALE GENOMIC DNA]</scope>
    <source>
        <strain evidence="2 3">SR1</strain>
    </source>
</reference>
<dbReference type="HOGENOM" id="CLU_2021397_0_0_2"/>
<evidence type="ECO:0000313" key="2">
    <source>
        <dbReference type="EMBL" id="AIF85200.1"/>
    </source>
</evidence>
<dbReference type="InterPro" id="IPR013783">
    <property type="entry name" value="Ig-like_fold"/>
</dbReference>
<sequence length="122" mass="12569">MLAAMVTVALLSTIAVRGLVAPSDNTAAATTQKQPAIKLQPNSDAPGSIVTVTGTDFSAKSPLSVSVDNKELPADTKVTTKDDGSFTATLKIPNDAKDGNHQIKVSDDKGKSATADFTVVKK</sequence>
<name>A0A075MVB6_9ARCH</name>
<dbReference type="SUPFAM" id="SSF81296">
    <property type="entry name" value="E set domains"/>
    <property type="match status" value="1"/>
</dbReference>
<dbReference type="Pfam" id="PF01833">
    <property type="entry name" value="TIG"/>
    <property type="match status" value="1"/>
</dbReference>
<dbReference type="EMBL" id="CP007174">
    <property type="protein sequence ID" value="AIF85200.1"/>
    <property type="molecule type" value="Genomic_DNA"/>
</dbReference>
<keyword evidence="3" id="KW-1185">Reference proteome</keyword>
<evidence type="ECO:0000313" key="3">
    <source>
        <dbReference type="Proteomes" id="UP000028194"/>
    </source>
</evidence>
<feature type="domain" description="IPT/TIG" evidence="1">
    <location>
        <begin position="40"/>
        <end position="118"/>
    </location>
</feature>
<dbReference type="AlphaFoldDB" id="A0A075MVB6"/>
<protein>
    <submittedName>
        <fullName evidence="2">IPT/TIG domain-containing protein</fullName>
    </submittedName>
</protein>
<evidence type="ECO:0000259" key="1">
    <source>
        <dbReference type="Pfam" id="PF01833"/>
    </source>
</evidence>
<accession>A0A075MVB6</accession>
<dbReference type="InterPro" id="IPR002909">
    <property type="entry name" value="IPT_dom"/>
</dbReference>
<dbReference type="KEGG" id="nev:NTE_03168"/>
<dbReference type="InterPro" id="IPR014756">
    <property type="entry name" value="Ig_E-set"/>
</dbReference>
<dbReference type="Gene3D" id="2.60.40.10">
    <property type="entry name" value="Immunoglobulins"/>
    <property type="match status" value="1"/>
</dbReference>
<gene>
    <name evidence="2" type="ORF">NTE_03168</name>
</gene>